<evidence type="ECO:0008006" key="4">
    <source>
        <dbReference type="Google" id="ProtNLM"/>
    </source>
</evidence>
<proteinExistence type="predicted"/>
<protein>
    <recommendedName>
        <fullName evidence="4">Secreted protein</fullName>
    </recommendedName>
</protein>
<keyword evidence="1" id="KW-0732">Signal</keyword>
<keyword evidence="3" id="KW-1185">Reference proteome</keyword>
<evidence type="ECO:0000313" key="3">
    <source>
        <dbReference type="Proteomes" id="UP001174997"/>
    </source>
</evidence>
<comment type="caution">
    <text evidence="2">The sequence shown here is derived from an EMBL/GenBank/DDBJ whole genome shotgun (WGS) entry which is preliminary data.</text>
</comment>
<feature type="chain" id="PRO_5041458247" description="Secreted protein" evidence="1">
    <location>
        <begin position="19"/>
        <end position="80"/>
    </location>
</feature>
<reference evidence="2" key="1">
    <citation type="submission" date="2023-06" db="EMBL/GenBank/DDBJ databases">
        <title>Genome-scale phylogeny and comparative genomics of the fungal order Sordariales.</title>
        <authorList>
            <consortium name="Lawrence Berkeley National Laboratory"/>
            <person name="Hensen N."/>
            <person name="Bonometti L."/>
            <person name="Westerberg I."/>
            <person name="Brannstrom I.O."/>
            <person name="Guillou S."/>
            <person name="Cros-Aarteil S."/>
            <person name="Calhoun S."/>
            <person name="Haridas S."/>
            <person name="Kuo A."/>
            <person name="Mondo S."/>
            <person name="Pangilinan J."/>
            <person name="Riley R."/>
            <person name="Labutti K."/>
            <person name="Andreopoulos B."/>
            <person name="Lipzen A."/>
            <person name="Chen C."/>
            <person name="Yanf M."/>
            <person name="Daum C."/>
            <person name="Ng V."/>
            <person name="Clum A."/>
            <person name="Steindorff A."/>
            <person name="Ohm R."/>
            <person name="Martin F."/>
            <person name="Silar P."/>
            <person name="Natvig D."/>
            <person name="Lalanne C."/>
            <person name="Gautier V."/>
            <person name="Ament-Velasquez S.L."/>
            <person name="Kruys A."/>
            <person name="Hutchinson M.I."/>
            <person name="Powell A.J."/>
            <person name="Barry K."/>
            <person name="Miller A.N."/>
            <person name="Grigoriev I.V."/>
            <person name="Debuchy R."/>
            <person name="Gladieux P."/>
            <person name="Thoren M.H."/>
            <person name="Johannesson H."/>
        </authorList>
    </citation>
    <scope>NUCLEOTIDE SEQUENCE</scope>
    <source>
        <strain evidence="2">CBS 307.81</strain>
    </source>
</reference>
<name>A0AA39ZEI7_9PEZI</name>
<feature type="signal peptide" evidence="1">
    <location>
        <begin position="1"/>
        <end position="18"/>
    </location>
</feature>
<dbReference type="AlphaFoldDB" id="A0AA39ZEI7"/>
<dbReference type="EMBL" id="JAULSY010000042">
    <property type="protein sequence ID" value="KAK0669520.1"/>
    <property type="molecule type" value="Genomic_DNA"/>
</dbReference>
<evidence type="ECO:0000256" key="1">
    <source>
        <dbReference type="SAM" id="SignalP"/>
    </source>
</evidence>
<evidence type="ECO:0000313" key="2">
    <source>
        <dbReference type="EMBL" id="KAK0669520.1"/>
    </source>
</evidence>
<organism evidence="2 3">
    <name type="scientific">Cercophora samala</name>
    <dbReference type="NCBI Taxonomy" id="330535"/>
    <lineage>
        <taxon>Eukaryota</taxon>
        <taxon>Fungi</taxon>
        <taxon>Dikarya</taxon>
        <taxon>Ascomycota</taxon>
        <taxon>Pezizomycotina</taxon>
        <taxon>Sordariomycetes</taxon>
        <taxon>Sordariomycetidae</taxon>
        <taxon>Sordariales</taxon>
        <taxon>Lasiosphaeriaceae</taxon>
        <taxon>Cercophora</taxon>
    </lineage>
</organism>
<sequence>MMVCWVLILLWTVPLSKSTRLPTYSKTYMRGAYVDTHTTHTHTYTHKAHASLFSFYARRKRPSTTSSACFKCRWQQSSMT</sequence>
<dbReference type="Proteomes" id="UP001174997">
    <property type="component" value="Unassembled WGS sequence"/>
</dbReference>
<gene>
    <name evidence="2" type="ORF">QBC41DRAFT_319836</name>
</gene>
<accession>A0AA39ZEI7</accession>